<evidence type="ECO:0000313" key="4">
    <source>
        <dbReference type="Proteomes" id="UP001219605"/>
    </source>
</evidence>
<keyword evidence="1" id="KW-0472">Membrane</keyword>
<keyword evidence="4" id="KW-1185">Reference proteome</keyword>
<keyword evidence="2" id="KW-0732">Signal</keyword>
<evidence type="ECO:0008006" key="5">
    <source>
        <dbReference type="Google" id="ProtNLM"/>
    </source>
</evidence>
<feature type="signal peptide" evidence="2">
    <location>
        <begin position="1"/>
        <end position="22"/>
    </location>
</feature>
<dbReference type="Proteomes" id="UP001219605">
    <property type="component" value="Chromosome"/>
</dbReference>
<reference evidence="3 4" key="1">
    <citation type="submission" date="2023-02" db="EMBL/GenBank/DDBJ databases">
        <authorList>
            <person name="Mo P."/>
        </authorList>
    </citation>
    <scope>NUCLEOTIDE SEQUENCE [LARGE SCALE GENOMIC DNA]</scope>
    <source>
        <strain evidence="3 4">HUAS 3</strain>
    </source>
</reference>
<dbReference type="EMBL" id="CP118615">
    <property type="protein sequence ID" value="WDZ87070.1"/>
    <property type="molecule type" value="Genomic_DNA"/>
</dbReference>
<sequence>MKRSPLAVILISLGAVAGFALASTVGDRNPETFVVVSAVFIVLVLVVALIQLIRRGPGRR</sequence>
<dbReference type="RefSeq" id="WP_275033955.1">
    <property type="nucleotide sequence ID" value="NZ_CP118615.1"/>
</dbReference>
<protein>
    <recommendedName>
        <fullName evidence="5">PEP-CTERM protein-sorting domain-containing protein</fullName>
    </recommendedName>
</protein>
<keyword evidence="1" id="KW-1133">Transmembrane helix</keyword>
<feature type="transmembrane region" description="Helical" evidence="1">
    <location>
        <begin position="32"/>
        <end position="53"/>
    </location>
</feature>
<evidence type="ECO:0000256" key="2">
    <source>
        <dbReference type="SAM" id="SignalP"/>
    </source>
</evidence>
<organism evidence="3 4">
    <name type="scientific">Micromonospora cathayae</name>
    <dbReference type="NCBI Taxonomy" id="3028804"/>
    <lineage>
        <taxon>Bacteria</taxon>
        <taxon>Bacillati</taxon>
        <taxon>Actinomycetota</taxon>
        <taxon>Actinomycetes</taxon>
        <taxon>Micromonosporales</taxon>
        <taxon>Micromonosporaceae</taxon>
        <taxon>Micromonospora</taxon>
    </lineage>
</organism>
<proteinExistence type="predicted"/>
<accession>A0ABY7ZVQ4</accession>
<evidence type="ECO:0000313" key="3">
    <source>
        <dbReference type="EMBL" id="WDZ87070.1"/>
    </source>
</evidence>
<evidence type="ECO:0000256" key="1">
    <source>
        <dbReference type="SAM" id="Phobius"/>
    </source>
</evidence>
<feature type="chain" id="PRO_5045347530" description="PEP-CTERM protein-sorting domain-containing protein" evidence="2">
    <location>
        <begin position="23"/>
        <end position="60"/>
    </location>
</feature>
<gene>
    <name evidence="3" type="ORF">PVK37_12020</name>
</gene>
<keyword evidence="1" id="KW-0812">Transmembrane</keyword>
<name>A0ABY7ZVQ4_9ACTN</name>